<evidence type="ECO:0000313" key="6">
    <source>
        <dbReference type="EMBL" id="GAA4288062.1"/>
    </source>
</evidence>
<dbReference type="PIRSF" id="PIRSF038994">
    <property type="entry name" value="NagA"/>
    <property type="match status" value="1"/>
</dbReference>
<evidence type="ECO:0000256" key="3">
    <source>
        <dbReference type="ARBA" id="ARBA00022801"/>
    </source>
</evidence>
<dbReference type="Gene3D" id="3.20.20.140">
    <property type="entry name" value="Metal-dependent hydrolases"/>
    <property type="match status" value="1"/>
</dbReference>
<sequence>MPTVRSQQPGLVDLQVNGFAGHDVNADDVTPEVVVELTRALWREGVTRYLPTIVTAGEEKILRALRAVAEARTADEHVAASIVGVHVEGPALSPADGARGAHDLEHLRDPDPAELDRWQQACGGLVRIVTLAPERPGSAEYVAAARASGVVVSVGHTAATADEIRGAAHAGATLATHVGNGCRATLPRHPNHLWAILAEDRLTAMLIADGHHLPPDTLTTMIRAKSPERCVLTSDSAALAGRPPGDYETPVGGAVTVGEDGRLTLAGTSLLAGSGRSLRACLDWAGEHLPFDETALLAMATGNPARVLGIEDVAAGDVVEVEREDGTTRVLSTTVAGATVYRA</sequence>
<dbReference type="PANTHER" id="PTHR11113">
    <property type="entry name" value="N-ACETYLGLUCOSAMINE-6-PHOSPHATE DEACETYLASE"/>
    <property type="match status" value="1"/>
</dbReference>
<dbReference type="PANTHER" id="PTHR11113:SF14">
    <property type="entry name" value="N-ACETYLGLUCOSAMINE-6-PHOSPHATE DEACETYLASE"/>
    <property type="match status" value="1"/>
</dbReference>
<dbReference type="InterPro" id="IPR032466">
    <property type="entry name" value="Metal_Hydrolase"/>
</dbReference>
<evidence type="ECO:0000256" key="4">
    <source>
        <dbReference type="PIRNR" id="PIRNR038994"/>
    </source>
</evidence>
<dbReference type="SUPFAM" id="SSF51556">
    <property type="entry name" value="Metallo-dependent hydrolases"/>
    <property type="match status" value="1"/>
</dbReference>
<dbReference type="InterPro" id="IPR003764">
    <property type="entry name" value="GlcNAc_6-P_deAcase"/>
</dbReference>
<dbReference type="Pfam" id="PF01979">
    <property type="entry name" value="Amidohydro_1"/>
    <property type="match status" value="1"/>
</dbReference>
<evidence type="ECO:0000256" key="2">
    <source>
        <dbReference type="ARBA" id="ARBA00022723"/>
    </source>
</evidence>
<keyword evidence="2" id="KW-0479">Metal-binding</keyword>
<evidence type="ECO:0000313" key="7">
    <source>
        <dbReference type="Proteomes" id="UP001499841"/>
    </source>
</evidence>
<reference evidence="7" key="1">
    <citation type="journal article" date="2019" name="Int. J. Syst. Evol. Microbiol.">
        <title>The Global Catalogue of Microorganisms (GCM) 10K type strain sequencing project: providing services to taxonomists for standard genome sequencing and annotation.</title>
        <authorList>
            <consortium name="The Broad Institute Genomics Platform"/>
            <consortium name="The Broad Institute Genome Sequencing Center for Infectious Disease"/>
            <person name="Wu L."/>
            <person name="Ma J."/>
        </authorList>
    </citation>
    <scope>NUCLEOTIDE SEQUENCE [LARGE SCALE GENOMIC DNA]</scope>
    <source>
        <strain evidence="7">JCM 17459</strain>
    </source>
</reference>
<organism evidence="6 7">
    <name type="scientific">Georgenia daeguensis</name>
    <dbReference type="NCBI Taxonomy" id="908355"/>
    <lineage>
        <taxon>Bacteria</taxon>
        <taxon>Bacillati</taxon>
        <taxon>Actinomycetota</taxon>
        <taxon>Actinomycetes</taxon>
        <taxon>Micrococcales</taxon>
        <taxon>Bogoriellaceae</taxon>
        <taxon>Georgenia</taxon>
    </lineage>
</organism>
<keyword evidence="7" id="KW-1185">Reference proteome</keyword>
<evidence type="ECO:0000259" key="5">
    <source>
        <dbReference type="Pfam" id="PF01979"/>
    </source>
</evidence>
<comment type="caution">
    <text evidence="6">The sequence shown here is derived from an EMBL/GenBank/DDBJ whole genome shotgun (WGS) entry which is preliminary data.</text>
</comment>
<gene>
    <name evidence="6" type="ORF">GCM10022262_24220</name>
</gene>
<accession>A0ABP8EVP8</accession>
<comment type="similarity">
    <text evidence="1 4">Belongs to the metallo-dependent hydrolases superfamily. NagA family.</text>
</comment>
<protein>
    <submittedName>
        <fullName evidence="6">N-acetylglucosamine-6-phosphate deacetylase</fullName>
    </submittedName>
</protein>
<dbReference type="InterPro" id="IPR006680">
    <property type="entry name" value="Amidohydro-rel"/>
</dbReference>
<proteinExistence type="inferred from homology"/>
<feature type="domain" description="Amidohydrolase-related" evidence="5">
    <location>
        <begin position="9"/>
        <end position="312"/>
    </location>
</feature>
<keyword evidence="4" id="KW-0119">Carbohydrate metabolism</keyword>
<dbReference type="Proteomes" id="UP001499841">
    <property type="component" value="Unassembled WGS sequence"/>
</dbReference>
<dbReference type="EMBL" id="BAABBA010000011">
    <property type="protein sequence ID" value="GAA4288062.1"/>
    <property type="molecule type" value="Genomic_DNA"/>
</dbReference>
<keyword evidence="3 4" id="KW-0378">Hydrolase</keyword>
<name>A0ABP8EVP8_9MICO</name>
<evidence type="ECO:0000256" key="1">
    <source>
        <dbReference type="ARBA" id="ARBA00010716"/>
    </source>
</evidence>